<gene>
    <name evidence="7" type="ORF">ACERLL_08615</name>
</gene>
<evidence type="ECO:0000313" key="8">
    <source>
        <dbReference type="Proteomes" id="UP001575181"/>
    </source>
</evidence>
<reference evidence="7 8" key="1">
    <citation type="submission" date="2024-08" db="EMBL/GenBank/DDBJ databases">
        <title>Whole-genome sequencing of halo(alkali)philic microorganisms from hypersaline lakes.</title>
        <authorList>
            <person name="Sorokin D.Y."/>
            <person name="Merkel A.Y."/>
            <person name="Messina E."/>
            <person name="Yakimov M."/>
        </authorList>
    </citation>
    <scope>NUCLEOTIDE SEQUENCE [LARGE SCALE GENOMIC DNA]</scope>
    <source>
        <strain evidence="7 8">Cl-TMA</strain>
    </source>
</reference>
<keyword evidence="4" id="KW-0862">Zinc</keyword>
<protein>
    <submittedName>
        <fullName evidence="7">Dioxygenase</fullName>
    </submittedName>
</protein>
<dbReference type="Proteomes" id="UP001575181">
    <property type="component" value="Unassembled WGS sequence"/>
</dbReference>
<dbReference type="PANTHER" id="PTHR30096:SF0">
    <property type="entry name" value="4,5-DOPA DIOXYGENASE EXTRADIOL-LIKE PROTEIN"/>
    <property type="match status" value="1"/>
</dbReference>
<keyword evidence="5" id="KW-0560">Oxidoreductase</keyword>
<comment type="similarity">
    <text evidence="2">Belongs to the DODA-type extradiol aromatic ring-opening dioxygenase family.</text>
</comment>
<keyword evidence="7" id="KW-0223">Dioxygenase</keyword>
<evidence type="ECO:0000256" key="2">
    <source>
        <dbReference type="ARBA" id="ARBA00007581"/>
    </source>
</evidence>
<dbReference type="RefSeq" id="WP_373655669.1">
    <property type="nucleotide sequence ID" value="NZ_JBGUAW010000005.1"/>
</dbReference>
<name>A0ABV4TU84_9GAMM</name>
<dbReference type="SUPFAM" id="SSF53213">
    <property type="entry name" value="LigB-like"/>
    <property type="match status" value="1"/>
</dbReference>
<dbReference type="InterPro" id="IPR004183">
    <property type="entry name" value="Xdiol_dOase_suB"/>
</dbReference>
<evidence type="ECO:0000256" key="3">
    <source>
        <dbReference type="ARBA" id="ARBA00022723"/>
    </source>
</evidence>
<dbReference type="PIRSF" id="PIRSF006157">
    <property type="entry name" value="Doxgns_DODA"/>
    <property type="match status" value="1"/>
</dbReference>
<evidence type="ECO:0000313" key="7">
    <source>
        <dbReference type="EMBL" id="MFA9460885.1"/>
    </source>
</evidence>
<dbReference type="Pfam" id="PF02900">
    <property type="entry name" value="LigB"/>
    <property type="match status" value="1"/>
</dbReference>
<dbReference type="CDD" id="cd07363">
    <property type="entry name" value="45_DOPA_Dioxygenase"/>
    <property type="match status" value="1"/>
</dbReference>
<evidence type="ECO:0000256" key="5">
    <source>
        <dbReference type="ARBA" id="ARBA00023002"/>
    </source>
</evidence>
<evidence type="ECO:0000256" key="1">
    <source>
        <dbReference type="ARBA" id="ARBA00001947"/>
    </source>
</evidence>
<proteinExistence type="inferred from homology"/>
<dbReference type="PANTHER" id="PTHR30096">
    <property type="entry name" value="4,5-DOPA DIOXYGENASE EXTRADIOL-LIKE PROTEIN"/>
    <property type="match status" value="1"/>
</dbReference>
<evidence type="ECO:0000256" key="4">
    <source>
        <dbReference type="ARBA" id="ARBA00022833"/>
    </source>
</evidence>
<dbReference type="Gene3D" id="3.40.830.10">
    <property type="entry name" value="LigB-like"/>
    <property type="match status" value="1"/>
</dbReference>
<dbReference type="EMBL" id="JBGUAW010000005">
    <property type="protein sequence ID" value="MFA9460885.1"/>
    <property type="molecule type" value="Genomic_DNA"/>
</dbReference>
<feature type="domain" description="Extradiol ring-cleavage dioxygenase class III enzyme subunit B" evidence="6">
    <location>
        <begin position="36"/>
        <end position="233"/>
    </location>
</feature>
<keyword evidence="3" id="KW-0479">Metal-binding</keyword>
<sequence length="276" mass="29078">MDTLPSLFISHGAPTFALEPGTAGAALGALGRALPRPVAVLVVSAHWITDSPRVTTGHRPETIHDFGGFDSALYELEYPAAGHPAVAARTIEVLREAGWQAEGDEQRGLDHGAWVPLLHLYPEADVPVIQVSLPSPPDGDTAFTFGKALATLSGEGVLVVGSGSLTHNLYDLRPDGPDAVYPTVFAAWIHQAVVTGDRERLREALDRAPYANRNHPTPEHYWPLVVAAGAAANPEPVTTIRGGLTYGVLAMDAFLFGRNLEAVLADIPPASGGQAG</sequence>
<comment type="cofactor">
    <cofactor evidence="1">
        <name>Zn(2+)</name>
        <dbReference type="ChEBI" id="CHEBI:29105"/>
    </cofactor>
</comment>
<keyword evidence="8" id="KW-1185">Reference proteome</keyword>
<comment type="caution">
    <text evidence="7">The sequence shown here is derived from an EMBL/GenBank/DDBJ whole genome shotgun (WGS) entry which is preliminary data.</text>
</comment>
<evidence type="ECO:0000259" key="6">
    <source>
        <dbReference type="Pfam" id="PF02900"/>
    </source>
</evidence>
<organism evidence="7 8">
    <name type="scientific">Thiohalorhabdus methylotrophus</name>
    <dbReference type="NCBI Taxonomy" id="3242694"/>
    <lineage>
        <taxon>Bacteria</taxon>
        <taxon>Pseudomonadati</taxon>
        <taxon>Pseudomonadota</taxon>
        <taxon>Gammaproteobacteria</taxon>
        <taxon>Thiohalorhabdales</taxon>
        <taxon>Thiohalorhabdaceae</taxon>
        <taxon>Thiohalorhabdus</taxon>
    </lineage>
</organism>
<dbReference type="GO" id="GO:0051213">
    <property type="term" value="F:dioxygenase activity"/>
    <property type="evidence" value="ECO:0007669"/>
    <property type="project" value="UniProtKB-KW"/>
</dbReference>
<accession>A0ABV4TU84</accession>
<dbReference type="InterPro" id="IPR014436">
    <property type="entry name" value="Extradiol_dOase_DODA"/>
</dbReference>